<evidence type="ECO:0000256" key="2">
    <source>
        <dbReference type="SAM" id="Phobius"/>
    </source>
</evidence>
<sequence>MAFLGLRKWPTPVARPLWAFVAATSVTVYLVSSIQEMGIKSDTYKNDPRNPYAEKIARQEKAAHH</sequence>
<accession>A0A4Y7PEL7</accession>
<dbReference type="AlphaFoldDB" id="A0A4Y7PEL7"/>
<dbReference type="GO" id="GO:0045259">
    <property type="term" value="C:proton-transporting ATP synthase complex"/>
    <property type="evidence" value="ECO:0007669"/>
    <property type="project" value="InterPro"/>
</dbReference>
<evidence type="ECO:0008006" key="6">
    <source>
        <dbReference type="Google" id="ProtNLM"/>
    </source>
</evidence>
<dbReference type="VEuPathDB" id="FungiDB:BD410DRAFT_785377"/>
<feature type="region of interest" description="Disordered" evidence="1">
    <location>
        <begin position="45"/>
        <end position="65"/>
    </location>
</feature>
<dbReference type="EMBL" id="ML170495">
    <property type="protein sequence ID" value="TDL13686.1"/>
    <property type="molecule type" value="Genomic_DNA"/>
</dbReference>
<keyword evidence="5" id="KW-1185">Reference proteome</keyword>
<evidence type="ECO:0000256" key="1">
    <source>
        <dbReference type="SAM" id="MobiDB-lite"/>
    </source>
</evidence>
<protein>
    <recommendedName>
        <fullName evidence="6">ATPase, F0 complex, subunit J</fullName>
    </recommendedName>
</protein>
<dbReference type="GO" id="GO:0046933">
    <property type="term" value="F:proton-transporting ATP synthase activity, rotational mechanism"/>
    <property type="evidence" value="ECO:0007669"/>
    <property type="project" value="TreeGrafter"/>
</dbReference>
<dbReference type="VEuPathDB" id="FungiDB:BD410DRAFT_797553"/>
<gene>
    <name evidence="4" type="ORF">BD410DRAFT_785377</name>
    <name evidence="3" type="ORF">BD410DRAFT_797553</name>
</gene>
<dbReference type="InterPro" id="IPR006995">
    <property type="entry name" value="ATP_synth_F0_jsu"/>
</dbReference>
<dbReference type="PANTHER" id="PTHR28060:SF1">
    <property type="entry name" value="ATP SYNTHASE SUBUNIT J, MITOCHONDRIAL"/>
    <property type="match status" value="1"/>
</dbReference>
<dbReference type="Pfam" id="PF04911">
    <property type="entry name" value="ATP-synt_J"/>
    <property type="match status" value="1"/>
</dbReference>
<evidence type="ECO:0000313" key="4">
    <source>
        <dbReference type="EMBL" id="TDL24684.1"/>
    </source>
</evidence>
<dbReference type="STRING" id="50990.A0A4Y7PEL7"/>
<keyword evidence="2" id="KW-1133">Transmembrane helix</keyword>
<evidence type="ECO:0000313" key="5">
    <source>
        <dbReference type="Proteomes" id="UP000294933"/>
    </source>
</evidence>
<evidence type="ECO:0000313" key="3">
    <source>
        <dbReference type="EMBL" id="TDL13686.1"/>
    </source>
</evidence>
<proteinExistence type="predicted"/>
<reference evidence="3 5" key="1">
    <citation type="submission" date="2018-06" db="EMBL/GenBank/DDBJ databases">
        <title>A transcriptomic atlas of mushroom development highlights an independent origin of complex multicellularity.</title>
        <authorList>
            <consortium name="DOE Joint Genome Institute"/>
            <person name="Krizsan K."/>
            <person name="Almasi E."/>
            <person name="Merenyi Z."/>
            <person name="Sahu N."/>
            <person name="Viragh M."/>
            <person name="Koszo T."/>
            <person name="Mondo S."/>
            <person name="Kiss B."/>
            <person name="Balint B."/>
            <person name="Kues U."/>
            <person name="Barry K."/>
            <person name="Hegedus J.C."/>
            <person name="Henrissat B."/>
            <person name="Johnson J."/>
            <person name="Lipzen A."/>
            <person name="Ohm R."/>
            <person name="Nagy I."/>
            <person name="Pangilinan J."/>
            <person name="Yan J."/>
            <person name="Xiong Y."/>
            <person name="Grigoriev I.V."/>
            <person name="Hibbett D.S."/>
            <person name="Nagy L.G."/>
        </authorList>
    </citation>
    <scope>NUCLEOTIDE SEQUENCE [LARGE SCALE GENOMIC DNA]</scope>
    <source>
        <strain evidence="3 5">SZMC22713</strain>
    </source>
</reference>
<dbReference type="Proteomes" id="UP000294933">
    <property type="component" value="Unassembled WGS sequence"/>
</dbReference>
<organism evidence="3 5">
    <name type="scientific">Rickenella mellea</name>
    <dbReference type="NCBI Taxonomy" id="50990"/>
    <lineage>
        <taxon>Eukaryota</taxon>
        <taxon>Fungi</taxon>
        <taxon>Dikarya</taxon>
        <taxon>Basidiomycota</taxon>
        <taxon>Agaricomycotina</taxon>
        <taxon>Agaricomycetes</taxon>
        <taxon>Hymenochaetales</taxon>
        <taxon>Rickenellaceae</taxon>
        <taxon>Rickenella</taxon>
    </lineage>
</organism>
<dbReference type="OrthoDB" id="5520611at2759"/>
<dbReference type="PANTHER" id="PTHR28060">
    <property type="entry name" value="ATP SYNTHASE SUBUNIT J, MITOCHONDRIAL"/>
    <property type="match status" value="1"/>
</dbReference>
<keyword evidence="2" id="KW-0472">Membrane</keyword>
<name>A0A4Y7PEL7_9AGAM</name>
<feature type="compositionally biased region" description="Basic and acidic residues" evidence="1">
    <location>
        <begin position="55"/>
        <end position="65"/>
    </location>
</feature>
<keyword evidence="2" id="KW-0812">Transmembrane</keyword>
<feature type="transmembrane region" description="Helical" evidence="2">
    <location>
        <begin position="13"/>
        <end position="31"/>
    </location>
</feature>
<dbReference type="EMBL" id="ML170165">
    <property type="protein sequence ID" value="TDL24684.1"/>
    <property type="molecule type" value="Genomic_DNA"/>
</dbReference>